<gene>
    <name evidence="2" type="ORF">LLUT_LOCUS26930</name>
</gene>
<reference evidence="2 3" key="1">
    <citation type="submission" date="2024-03" db="EMBL/GenBank/DDBJ databases">
        <authorList>
            <person name="Martinez-Hernandez J."/>
        </authorList>
    </citation>
    <scope>NUCLEOTIDE SEQUENCE [LARGE SCALE GENOMIC DNA]</scope>
</reference>
<feature type="transmembrane region" description="Helical" evidence="1">
    <location>
        <begin position="123"/>
        <end position="147"/>
    </location>
</feature>
<evidence type="ECO:0000256" key="1">
    <source>
        <dbReference type="SAM" id="Phobius"/>
    </source>
</evidence>
<evidence type="ECO:0000313" key="3">
    <source>
        <dbReference type="Proteomes" id="UP001497480"/>
    </source>
</evidence>
<keyword evidence="1" id="KW-0812">Transmembrane</keyword>
<sequence length="216" mass="24239">MLPWFIPYNSLIIFGITGGEDKTVVESSHHLRVTLHHSLQFEICNMCIFNHTNEQARKALESALIGKKNEYDKWDKEIKRKEELGGGGGGAAGGGGGGWFGWFNDDHFWQEAKRACLTILGILLMYLLLSKSNLLLAIIFNPLLYALRAVRNGFGLITSKVFKSATAFAVLTQSLFFRGFQLYFLFCLSLKRIVYKHVRPPSALMVYGCLFQPPGA</sequence>
<proteinExistence type="predicted"/>
<keyword evidence="1" id="KW-1133">Transmembrane helix</keyword>
<protein>
    <submittedName>
        <fullName evidence="2">Uncharacterized protein</fullName>
    </submittedName>
</protein>
<keyword evidence="3" id="KW-1185">Reference proteome</keyword>
<dbReference type="AlphaFoldDB" id="A0AAV1XVN6"/>
<dbReference type="PANTHER" id="PTHR36393:SF1">
    <property type="entry name" value="SULFATE ADENYLYLTRANSFERASE SUBUNIT"/>
    <property type="match status" value="1"/>
</dbReference>
<accession>A0AAV1XVN6</accession>
<dbReference type="PANTHER" id="PTHR36393">
    <property type="entry name" value="SULFATE ADENYLYLTRANSFERASE SUBUNIT"/>
    <property type="match status" value="1"/>
</dbReference>
<dbReference type="EMBL" id="CAXHTB010000018">
    <property type="protein sequence ID" value="CAL0325870.1"/>
    <property type="molecule type" value="Genomic_DNA"/>
</dbReference>
<evidence type="ECO:0000313" key="2">
    <source>
        <dbReference type="EMBL" id="CAL0325870.1"/>
    </source>
</evidence>
<name>A0AAV1XVN6_LUPLU</name>
<comment type="caution">
    <text evidence="2">The sequence shown here is derived from an EMBL/GenBank/DDBJ whole genome shotgun (WGS) entry which is preliminary data.</text>
</comment>
<keyword evidence="1" id="KW-0472">Membrane</keyword>
<dbReference type="Proteomes" id="UP001497480">
    <property type="component" value="Unassembled WGS sequence"/>
</dbReference>
<organism evidence="2 3">
    <name type="scientific">Lupinus luteus</name>
    <name type="common">European yellow lupine</name>
    <dbReference type="NCBI Taxonomy" id="3873"/>
    <lineage>
        <taxon>Eukaryota</taxon>
        <taxon>Viridiplantae</taxon>
        <taxon>Streptophyta</taxon>
        <taxon>Embryophyta</taxon>
        <taxon>Tracheophyta</taxon>
        <taxon>Spermatophyta</taxon>
        <taxon>Magnoliopsida</taxon>
        <taxon>eudicotyledons</taxon>
        <taxon>Gunneridae</taxon>
        <taxon>Pentapetalae</taxon>
        <taxon>rosids</taxon>
        <taxon>fabids</taxon>
        <taxon>Fabales</taxon>
        <taxon>Fabaceae</taxon>
        <taxon>Papilionoideae</taxon>
        <taxon>50 kb inversion clade</taxon>
        <taxon>genistoids sensu lato</taxon>
        <taxon>core genistoids</taxon>
        <taxon>Genisteae</taxon>
        <taxon>Lupinus</taxon>
    </lineage>
</organism>